<dbReference type="InterPro" id="IPR013805">
    <property type="entry name" value="GrpE_CC"/>
</dbReference>
<dbReference type="PANTHER" id="PTHR21237:SF23">
    <property type="entry name" value="GRPE PROTEIN HOMOLOG, MITOCHONDRIAL"/>
    <property type="match status" value="1"/>
</dbReference>
<organism evidence="6 7">
    <name type="scientific">Massarina eburnea CBS 473.64</name>
    <dbReference type="NCBI Taxonomy" id="1395130"/>
    <lineage>
        <taxon>Eukaryota</taxon>
        <taxon>Fungi</taxon>
        <taxon>Dikarya</taxon>
        <taxon>Ascomycota</taxon>
        <taxon>Pezizomycotina</taxon>
        <taxon>Dothideomycetes</taxon>
        <taxon>Pleosporomycetidae</taxon>
        <taxon>Pleosporales</taxon>
        <taxon>Massarineae</taxon>
        <taxon>Massarinaceae</taxon>
        <taxon>Massarina</taxon>
    </lineage>
</organism>
<evidence type="ECO:0000256" key="4">
    <source>
        <dbReference type="RuleBase" id="RU000640"/>
    </source>
</evidence>
<evidence type="ECO:0000256" key="2">
    <source>
        <dbReference type="ARBA" id="ARBA00009054"/>
    </source>
</evidence>
<comment type="function">
    <text evidence="4">Essential component of the PAM complex, a complex required for the translocation of transit peptide-containing proteins from the inner membrane into the mitochondrial matrix in an ATP-dependent manner.</text>
</comment>
<protein>
    <recommendedName>
        <fullName evidence="4">GrpE protein homolog</fullName>
    </recommendedName>
</protein>
<dbReference type="GO" id="GO:0006457">
    <property type="term" value="P:protein folding"/>
    <property type="evidence" value="ECO:0007669"/>
    <property type="project" value="InterPro"/>
</dbReference>
<dbReference type="GO" id="GO:0000774">
    <property type="term" value="F:adenyl-nucleotide exchange factor activity"/>
    <property type="evidence" value="ECO:0007669"/>
    <property type="project" value="InterPro"/>
</dbReference>
<comment type="similarity">
    <text evidence="2 5">Belongs to the GrpE family.</text>
</comment>
<name>A0A6A6RMI0_9PLEO</name>
<dbReference type="PROSITE" id="PS01071">
    <property type="entry name" value="GRPE"/>
    <property type="match status" value="1"/>
</dbReference>
<dbReference type="GO" id="GO:0051087">
    <property type="term" value="F:protein-folding chaperone binding"/>
    <property type="evidence" value="ECO:0007669"/>
    <property type="project" value="InterPro"/>
</dbReference>
<dbReference type="OrthoDB" id="201635at2759"/>
<keyword evidence="7" id="KW-1185">Reference proteome</keyword>
<reference evidence="6" key="1">
    <citation type="journal article" date="2020" name="Stud. Mycol.">
        <title>101 Dothideomycetes genomes: a test case for predicting lifestyles and emergence of pathogens.</title>
        <authorList>
            <person name="Haridas S."/>
            <person name="Albert R."/>
            <person name="Binder M."/>
            <person name="Bloem J."/>
            <person name="Labutti K."/>
            <person name="Salamov A."/>
            <person name="Andreopoulos B."/>
            <person name="Baker S."/>
            <person name="Barry K."/>
            <person name="Bills G."/>
            <person name="Bluhm B."/>
            <person name="Cannon C."/>
            <person name="Castanera R."/>
            <person name="Culley D."/>
            <person name="Daum C."/>
            <person name="Ezra D."/>
            <person name="Gonzalez J."/>
            <person name="Henrissat B."/>
            <person name="Kuo A."/>
            <person name="Liang C."/>
            <person name="Lipzen A."/>
            <person name="Lutzoni F."/>
            <person name="Magnuson J."/>
            <person name="Mondo S."/>
            <person name="Nolan M."/>
            <person name="Ohm R."/>
            <person name="Pangilinan J."/>
            <person name="Park H.-J."/>
            <person name="Ramirez L."/>
            <person name="Alfaro M."/>
            <person name="Sun H."/>
            <person name="Tritt A."/>
            <person name="Yoshinaga Y."/>
            <person name="Zwiers L.-H."/>
            <person name="Turgeon B."/>
            <person name="Goodwin S."/>
            <person name="Spatafora J."/>
            <person name="Crous P."/>
            <person name="Grigoriev I."/>
        </authorList>
    </citation>
    <scope>NUCLEOTIDE SEQUENCE</scope>
    <source>
        <strain evidence="6">CBS 473.64</strain>
    </source>
</reference>
<dbReference type="SUPFAM" id="SSF51064">
    <property type="entry name" value="Head domain of nucleotide exchange factor GrpE"/>
    <property type="match status" value="1"/>
</dbReference>
<dbReference type="GO" id="GO:0042803">
    <property type="term" value="F:protein homodimerization activity"/>
    <property type="evidence" value="ECO:0007669"/>
    <property type="project" value="InterPro"/>
</dbReference>
<dbReference type="Gene3D" id="3.90.20.20">
    <property type="match status" value="1"/>
</dbReference>
<dbReference type="FunFam" id="2.30.22.10:FF:000002">
    <property type="entry name" value="GrpE protein homolog"/>
    <property type="match status" value="1"/>
</dbReference>
<comment type="subcellular location">
    <subcellularLocation>
        <location evidence="1 4">Mitochondrion matrix</location>
    </subcellularLocation>
</comment>
<gene>
    <name evidence="6" type="ORF">P280DRAFT_473013</name>
</gene>
<evidence type="ECO:0000313" key="6">
    <source>
        <dbReference type="EMBL" id="KAF2636466.1"/>
    </source>
</evidence>
<dbReference type="GO" id="GO:0030150">
    <property type="term" value="P:protein import into mitochondrial matrix"/>
    <property type="evidence" value="ECO:0007669"/>
    <property type="project" value="TreeGrafter"/>
</dbReference>
<keyword evidence="3 4" id="KW-0143">Chaperone</keyword>
<dbReference type="Proteomes" id="UP000799753">
    <property type="component" value="Unassembled WGS sequence"/>
</dbReference>
<sequence>MLQRSLFRASRQAARSVQQPIQPAAFATIRQQAGARAAPAFRWYSDAAPAAEAKPTENAEEAKPDEVARLKEAVEKKEQDIIAKQDKYLRSIADYRNLQERTRREVAAAKDFAIQRFARDLIESVDDLDRALQNVPTDKLTPENPDLVTLYEGLKLTDLILINSLKRHGLQRFDPSIESEKFDPNKHEAVFHAPMKDKNDGTCFITQQKGFLLNKRVLRAAKVGVVKNS</sequence>
<dbReference type="PANTHER" id="PTHR21237">
    <property type="entry name" value="GRPE PROTEIN"/>
    <property type="match status" value="1"/>
</dbReference>
<dbReference type="GO" id="GO:0051082">
    <property type="term" value="F:unfolded protein binding"/>
    <property type="evidence" value="ECO:0007669"/>
    <property type="project" value="TreeGrafter"/>
</dbReference>
<dbReference type="CDD" id="cd00446">
    <property type="entry name" value="GrpE"/>
    <property type="match status" value="1"/>
</dbReference>
<dbReference type="PRINTS" id="PR00773">
    <property type="entry name" value="GRPEPROTEIN"/>
</dbReference>
<dbReference type="InterPro" id="IPR000740">
    <property type="entry name" value="GrpE"/>
</dbReference>
<dbReference type="AlphaFoldDB" id="A0A6A6RMI0"/>
<proteinExistence type="inferred from homology"/>
<dbReference type="Gene3D" id="2.30.22.10">
    <property type="entry name" value="Head domain of nucleotide exchange factor GrpE"/>
    <property type="match status" value="1"/>
</dbReference>
<keyword evidence="4" id="KW-0496">Mitochondrion</keyword>
<evidence type="ECO:0000313" key="7">
    <source>
        <dbReference type="Proteomes" id="UP000799753"/>
    </source>
</evidence>
<dbReference type="InterPro" id="IPR009012">
    <property type="entry name" value="GrpE_head"/>
</dbReference>
<evidence type="ECO:0000256" key="1">
    <source>
        <dbReference type="ARBA" id="ARBA00004305"/>
    </source>
</evidence>
<evidence type="ECO:0000256" key="3">
    <source>
        <dbReference type="ARBA" id="ARBA00023186"/>
    </source>
</evidence>
<dbReference type="SUPFAM" id="SSF58014">
    <property type="entry name" value="Coiled-coil domain of nucleotide exchange factor GrpE"/>
    <property type="match status" value="1"/>
</dbReference>
<evidence type="ECO:0000256" key="5">
    <source>
        <dbReference type="RuleBase" id="RU004478"/>
    </source>
</evidence>
<dbReference type="EMBL" id="MU006798">
    <property type="protein sequence ID" value="KAF2636466.1"/>
    <property type="molecule type" value="Genomic_DNA"/>
</dbReference>
<dbReference type="GO" id="GO:0001405">
    <property type="term" value="C:PAM complex, Tim23 associated import motor"/>
    <property type="evidence" value="ECO:0007669"/>
    <property type="project" value="TreeGrafter"/>
</dbReference>
<dbReference type="Pfam" id="PF01025">
    <property type="entry name" value="GrpE"/>
    <property type="match status" value="1"/>
</dbReference>
<dbReference type="HAMAP" id="MF_01151">
    <property type="entry name" value="GrpE"/>
    <property type="match status" value="1"/>
</dbReference>
<accession>A0A6A6RMI0</accession>